<proteinExistence type="predicted"/>
<keyword evidence="2" id="KW-1185">Reference proteome</keyword>
<reference evidence="1" key="1">
    <citation type="submission" date="2022-06" db="EMBL/GenBank/DDBJ databases">
        <authorList>
            <person name="Andreotti S."/>
            <person name="Wyler E."/>
        </authorList>
    </citation>
    <scope>NUCLEOTIDE SEQUENCE</scope>
</reference>
<dbReference type="EMBL" id="CALSGD010000381">
    <property type="protein sequence ID" value="CAH6778228.1"/>
    <property type="molecule type" value="Genomic_DNA"/>
</dbReference>
<sequence>MYYQQGVFNCDYCIKTNLDILQKHMKFATLHPAHFCKTAVILDLLNTNFKLNQAVISGMVTVYTVVCF</sequence>
<name>A0AAU9YU63_PHORO</name>
<organism evidence="1 2">
    <name type="scientific">Phodopus roborovskii</name>
    <name type="common">Roborovski's desert hamster</name>
    <name type="synonym">Cricetulus roborovskii</name>
    <dbReference type="NCBI Taxonomy" id="109678"/>
    <lineage>
        <taxon>Eukaryota</taxon>
        <taxon>Metazoa</taxon>
        <taxon>Chordata</taxon>
        <taxon>Craniata</taxon>
        <taxon>Vertebrata</taxon>
        <taxon>Euteleostomi</taxon>
        <taxon>Mammalia</taxon>
        <taxon>Eutheria</taxon>
        <taxon>Euarchontoglires</taxon>
        <taxon>Glires</taxon>
        <taxon>Rodentia</taxon>
        <taxon>Myomorpha</taxon>
        <taxon>Muroidea</taxon>
        <taxon>Cricetidae</taxon>
        <taxon>Cricetinae</taxon>
        <taxon>Phodopus</taxon>
    </lineage>
</organism>
<protein>
    <submittedName>
        <fullName evidence="1">Unknown_gene_9131 protein</fullName>
    </submittedName>
</protein>
<gene>
    <name evidence="1" type="primary">unknown_gene_9131</name>
    <name evidence="1" type="ORF">PHOROB_LOCUS2015</name>
</gene>
<evidence type="ECO:0000313" key="1">
    <source>
        <dbReference type="EMBL" id="CAH6778228.1"/>
    </source>
</evidence>
<dbReference type="Proteomes" id="UP001152836">
    <property type="component" value="Unassembled WGS sequence"/>
</dbReference>
<accession>A0AAU9YU63</accession>
<evidence type="ECO:0000313" key="2">
    <source>
        <dbReference type="Proteomes" id="UP001152836"/>
    </source>
</evidence>
<dbReference type="AlphaFoldDB" id="A0AAU9YU63"/>
<comment type="caution">
    <text evidence="1">The sequence shown here is derived from an EMBL/GenBank/DDBJ whole genome shotgun (WGS) entry which is preliminary data.</text>
</comment>